<gene>
    <name evidence="1" type="ORF">PPEP_a4195</name>
</gene>
<dbReference type="AlphaFoldDB" id="A0A8I0MYU7"/>
<evidence type="ECO:0000313" key="1">
    <source>
        <dbReference type="EMBL" id="MBE0347833.1"/>
    </source>
</evidence>
<accession>A0A8I0MYU7</accession>
<reference evidence="1 2" key="1">
    <citation type="submission" date="2015-06" db="EMBL/GenBank/DDBJ databases">
        <title>Genome sequence of Pseudoalteromonas peptidolytica.</title>
        <authorList>
            <person name="Xie B.-B."/>
            <person name="Rong J.-C."/>
            <person name="Qin Q.-L."/>
            <person name="Zhang Y.-Z."/>
        </authorList>
    </citation>
    <scope>NUCLEOTIDE SEQUENCE [LARGE SCALE GENOMIC DNA]</scope>
    <source>
        <strain evidence="1 2">F12-50-A1</strain>
    </source>
</reference>
<keyword evidence="2" id="KW-1185">Reference proteome</keyword>
<dbReference type="Proteomes" id="UP000660708">
    <property type="component" value="Unassembled WGS sequence"/>
</dbReference>
<comment type="caution">
    <text evidence="1">The sequence shown here is derived from an EMBL/GenBank/DDBJ whole genome shotgun (WGS) entry which is preliminary data.</text>
</comment>
<proteinExistence type="predicted"/>
<dbReference type="RefSeq" id="WP_147390439.1">
    <property type="nucleotide sequence ID" value="NZ_AQHF01000028.1"/>
</dbReference>
<sequence length="208" mass="23524">MTIHRKTITVPVKTGSRDHRHSNLDVLDSFRTDQYGTLKFNSKTLVDKEFLESSLRKRELLQRPYVVVSYSTHLSLISGLPYLNLLTFKEGNEVNGQESHNCTIRPYDAVMHINQSNAELVTNSVNITSDSQPDGKAHQLLITTIPSYEDQIVKVSLDNTDSWYVVAQDTPIDIPNGASSLRAKLSMPQSKDPADTERPIYGIYILYR</sequence>
<evidence type="ECO:0000313" key="2">
    <source>
        <dbReference type="Proteomes" id="UP000660708"/>
    </source>
</evidence>
<name>A0A8I0MYU7_9GAMM</name>
<dbReference type="EMBL" id="AQHF01000028">
    <property type="protein sequence ID" value="MBE0347833.1"/>
    <property type="molecule type" value="Genomic_DNA"/>
</dbReference>
<protein>
    <submittedName>
        <fullName evidence="1">Uncharacterized protein</fullName>
    </submittedName>
</protein>
<organism evidence="1 2">
    <name type="scientific">Pseudoalteromonas peptidolytica F12-50-A1</name>
    <dbReference type="NCBI Taxonomy" id="1315280"/>
    <lineage>
        <taxon>Bacteria</taxon>
        <taxon>Pseudomonadati</taxon>
        <taxon>Pseudomonadota</taxon>
        <taxon>Gammaproteobacteria</taxon>
        <taxon>Alteromonadales</taxon>
        <taxon>Pseudoalteromonadaceae</taxon>
        <taxon>Pseudoalteromonas</taxon>
    </lineage>
</organism>